<protein>
    <submittedName>
        <fullName evidence="3">Uncharacterized protein</fullName>
    </submittedName>
</protein>
<accession>A0AAW1NXG8</accession>
<dbReference type="Proteomes" id="UP001465755">
    <property type="component" value="Unassembled WGS sequence"/>
</dbReference>
<dbReference type="InterPro" id="IPR025110">
    <property type="entry name" value="AMP-bd_C"/>
</dbReference>
<evidence type="ECO:0000313" key="3">
    <source>
        <dbReference type="EMBL" id="KAK9798514.1"/>
    </source>
</evidence>
<evidence type="ECO:0000313" key="4">
    <source>
        <dbReference type="Proteomes" id="UP001465755"/>
    </source>
</evidence>
<evidence type="ECO:0000259" key="1">
    <source>
        <dbReference type="Pfam" id="PF00501"/>
    </source>
</evidence>
<dbReference type="PANTHER" id="PTHR43201:SF32">
    <property type="entry name" value="2-SUCCINYLBENZOATE--COA LIGASE, CHLOROPLASTIC_PEROXISOMAL"/>
    <property type="match status" value="1"/>
</dbReference>
<dbReference type="GO" id="GO:0031956">
    <property type="term" value="F:medium-chain fatty acid-CoA ligase activity"/>
    <property type="evidence" value="ECO:0007669"/>
    <property type="project" value="TreeGrafter"/>
</dbReference>
<dbReference type="SUPFAM" id="SSF56801">
    <property type="entry name" value="Acetyl-CoA synthetase-like"/>
    <property type="match status" value="2"/>
</dbReference>
<dbReference type="Gene3D" id="3.30.300.30">
    <property type="match status" value="1"/>
</dbReference>
<name>A0AAW1NXG8_9CHLO</name>
<gene>
    <name evidence="3" type="ORF">WJX73_005850</name>
</gene>
<dbReference type="Pfam" id="PF13193">
    <property type="entry name" value="AMP-binding_C"/>
    <property type="match status" value="1"/>
</dbReference>
<dbReference type="AlphaFoldDB" id="A0AAW1NXG8"/>
<feature type="domain" description="AMP-dependent synthetase/ligase" evidence="1">
    <location>
        <begin position="84"/>
        <end position="229"/>
    </location>
</feature>
<dbReference type="InterPro" id="IPR000873">
    <property type="entry name" value="AMP-dep_synth/lig_dom"/>
</dbReference>
<dbReference type="GO" id="GO:0006631">
    <property type="term" value="P:fatty acid metabolic process"/>
    <property type="evidence" value="ECO:0007669"/>
    <property type="project" value="TreeGrafter"/>
</dbReference>
<dbReference type="InterPro" id="IPR042099">
    <property type="entry name" value="ANL_N_sf"/>
</dbReference>
<dbReference type="EMBL" id="JALJOQ010000098">
    <property type="protein sequence ID" value="KAK9798514.1"/>
    <property type="molecule type" value="Genomic_DNA"/>
</dbReference>
<keyword evidence="4" id="KW-1185">Reference proteome</keyword>
<feature type="domain" description="AMP-binding enzyme C-terminal" evidence="2">
    <location>
        <begin position="281"/>
        <end position="316"/>
    </location>
</feature>
<dbReference type="InterPro" id="IPR045851">
    <property type="entry name" value="AMP-bd_C_sf"/>
</dbReference>
<dbReference type="Pfam" id="PF00501">
    <property type="entry name" value="AMP-binding"/>
    <property type="match status" value="1"/>
</dbReference>
<evidence type="ECO:0000259" key="2">
    <source>
        <dbReference type="Pfam" id="PF13193"/>
    </source>
</evidence>
<dbReference type="PANTHER" id="PTHR43201">
    <property type="entry name" value="ACYL-COA SYNTHETASE"/>
    <property type="match status" value="1"/>
</dbReference>
<organism evidence="3 4">
    <name type="scientific">Symbiochloris irregularis</name>
    <dbReference type="NCBI Taxonomy" id="706552"/>
    <lineage>
        <taxon>Eukaryota</taxon>
        <taxon>Viridiplantae</taxon>
        <taxon>Chlorophyta</taxon>
        <taxon>core chlorophytes</taxon>
        <taxon>Trebouxiophyceae</taxon>
        <taxon>Trebouxiales</taxon>
        <taxon>Trebouxiaceae</taxon>
        <taxon>Symbiochloris</taxon>
    </lineage>
</organism>
<reference evidence="3 4" key="1">
    <citation type="journal article" date="2024" name="Nat. Commun.">
        <title>Phylogenomics reveals the evolutionary origins of lichenization in chlorophyte algae.</title>
        <authorList>
            <person name="Puginier C."/>
            <person name="Libourel C."/>
            <person name="Otte J."/>
            <person name="Skaloud P."/>
            <person name="Haon M."/>
            <person name="Grisel S."/>
            <person name="Petersen M."/>
            <person name="Berrin J.G."/>
            <person name="Delaux P.M."/>
            <person name="Dal Grande F."/>
            <person name="Keller J."/>
        </authorList>
    </citation>
    <scope>NUCLEOTIDE SEQUENCE [LARGE SCALE GENOMIC DNA]</scope>
    <source>
        <strain evidence="3 4">SAG 2036</strain>
    </source>
</reference>
<comment type="caution">
    <text evidence="3">The sequence shown here is derived from an EMBL/GenBank/DDBJ whole genome shotgun (WGS) entry which is preliminary data.</text>
</comment>
<proteinExistence type="predicted"/>
<dbReference type="Gene3D" id="3.40.50.12780">
    <property type="entry name" value="N-terminal domain of ligase-like"/>
    <property type="match status" value="2"/>
</dbReference>
<dbReference type="CDD" id="cd04433">
    <property type="entry name" value="AFD_class_I"/>
    <property type="match status" value="1"/>
</dbReference>
<sequence>MFQFHIGRWLEALAAGCPDRTITICGERHCTAQALQARVARLAAHVKSTLNLEAGQAVGLAVASSDHFLIALLALLDLGVFLPDFSPEACATAISQHEVTTFIAVPTILSQIVSSARESDLVLPSIRTILLGAGPAPVGLEQSLPEVFPCTRVVTAYGMTEACSSITFHTFPCPVAKASTGEQGTCVGTAPPGIEVCIRPLTAGNRDLQGSAQGVGEVMTRGPHIMLGYVGAEDAASSPLQADGWLATGDLGWMDAQQRLWLVGRLKDVIRSGSENVHAGEVERVLVQHPAVVAAAVVGLPHPHWGEQVSALLQLQPTACIQTGKVA</sequence>